<dbReference type="Pfam" id="PF01614">
    <property type="entry name" value="IclR_C"/>
    <property type="match status" value="1"/>
</dbReference>
<dbReference type="SUPFAM" id="SSF46785">
    <property type="entry name" value="Winged helix' DNA-binding domain"/>
    <property type="match status" value="1"/>
</dbReference>
<dbReference type="SUPFAM" id="SSF55781">
    <property type="entry name" value="GAF domain-like"/>
    <property type="match status" value="1"/>
</dbReference>
<keyword evidence="7" id="KW-1185">Reference proteome</keyword>
<reference evidence="6 7" key="1">
    <citation type="journal article" date="2021" name="J. Biosci. Bioeng.">
        <title>Identification and characterization of a chc gene cluster responsible for the aromatization pathway of cyclohexanecarboxylate degradation in Sinomonas cyclohexanicum ATCC 51369.</title>
        <authorList>
            <person name="Yamamoto T."/>
            <person name="Hasegawa Y."/>
            <person name="Lau P.C.K."/>
            <person name="Iwaki H."/>
        </authorList>
    </citation>
    <scope>NUCLEOTIDE SEQUENCE [LARGE SCALE GENOMIC DNA]</scope>
    <source>
        <strain evidence="6 7">ATCC 51369</strain>
    </source>
</reference>
<sequence>MPRTAAETGPHSQTLSRGIRALEVLAEARTPLTIAELSTALDVHRSIAYRIVRTLEDHALVTRDDSGRLQPGAGLAVLARSVSRDLQAAALPELGRLAAELHMTAFVAVWDRSDCITLATVEPQHSGATLAQHPGTRHPLDRGGPGIAIQSALGREEWAVRAPGVRYRPESDESRARGYALSHDEVIPGTASVAVPLLLPHHRPAALAVVYLSADAVDTGSIGTALIAAAERIAHAVG</sequence>
<dbReference type="PANTHER" id="PTHR30136">
    <property type="entry name" value="HELIX-TURN-HELIX TRANSCRIPTIONAL REGULATOR, ICLR FAMILY"/>
    <property type="match status" value="1"/>
</dbReference>
<dbReference type="Gene3D" id="3.30.450.40">
    <property type="match status" value="1"/>
</dbReference>
<evidence type="ECO:0000256" key="2">
    <source>
        <dbReference type="ARBA" id="ARBA00023125"/>
    </source>
</evidence>
<evidence type="ECO:0000313" key="7">
    <source>
        <dbReference type="Proteomes" id="UP001319861"/>
    </source>
</evidence>
<feature type="domain" description="IclR-ED" evidence="5">
    <location>
        <begin position="73"/>
        <end position="238"/>
    </location>
</feature>
<feature type="domain" description="HTH iclR-type" evidence="4">
    <location>
        <begin position="12"/>
        <end position="73"/>
    </location>
</feature>
<keyword evidence="1" id="KW-0805">Transcription regulation</keyword>
<dbReference type="Proteomes" id="UP001319861">
    <property type="component" value="Chromosome"/>
</dbReference>
<dbReference type="PANTHER" id="PTHR30136:SF24">
    <property type="entry name" value="HTH-TYPE TRANSCRIPTIONAL REPRESSOR ALLR"/>
    <property type="match status" value="1"/>
</dbReference>
<dbReference type="Gene3D" id="1.10.10.10">
    <property type="entry name" value="Winged helix-like DNA-binding domain superfamily/Winged helix DNA-binding domain"/>
    <property type="match status" value="1"/>
</dbReference>
<keyword evidence="3" id="KW-0804">Transcription</keyword>
<evidence type="ECO:0000256" key="1">
    <source>
        <dbReference type="ARBA" id="ARBA00023015"/>
    </source>
</evidence>
<dbReference type="InterPro" id="IPR036388">
    <property type="entry name" value="WH-like_DNA-bd_sf"/>
</dbReference>
<dbReference type="InterPro" id="IPR029016">
    <property type="entry name" value="GAF-like_dom_sf"/>
</dbReference>
<dbReference type="SMART" id="SM00346">
    <property type="entry name" value="HTH_ICLR"/>
    <property type="match status" value="1"/>
</dbReference>
<dbReference type="InterPro" id="IPR050707">
    <property type="entry name" value="HTH_MetabolicPath_Reg"/>
</dbReference>
<proteinExistence type="predicted"/>
<evidence type="ECO:0000259" key="5">
    <source>
        <dbReference type="PROSITE" id="PS51078"/>
    </source>
</evidence>
<dbReference type="RefSeq" id="WP_229229429.1">
    <property type="nucleotide sequence ID" value="NZ_AP024525.1"/>
</dbReference>
<organism evidence="6 7">
    <name type="scientific">Sinomonas cyclohexanicum</name>
    <name type="common">Corynebacterium cyclohexanicum</name>
    <dbReference type="NCBI Taxonomy" id="322009"/>
    <lineage>
        <taxon>Bacteria</taxon>
        <taxon>Bacillati</taxon>
        <taxon>Actinomycetota</taxon>
        <taxon>Actinomycetes</taxon>
        <taxon>Micrococcales</taxon>
        <taxon>Micrococcaceae</taxon>
        <taxon>Sinomonas</taxon>
    </lineage>
</organism>
<name>A0ABN6FIM8_SINCY</name>
<dbReference type="InterPro" id="IPR014757">
    <property type="entry name" value="Tscrpt_reg_IclR_C"/>
</dbReference>
<evidence type="ECO:0000256" key="3">
    <source>
        <dbReference type="ARBA" id="ARBA00023163"/>
    </source>
</evidence>
<dbReference type="PROSITE" id="PS51077">
    <property type="entry name" value="HTH_ICLR"/>
    <property type="match status" value="1"/>
</dbReference>
<dbReference type="InterPro" id="IPR005471">
    <property type="entry name" value="Tscrpt_reg_IclR_N"/>
</dbReference>
<evidence type="ECO:0000313" key="6">
    <source>
        <dbReference type="EMBL" id="BCT76633.1"/>
    </source>
</evidence>
<dbReference type="EMBL" id="AP024525">
    <property type="protein sequence ID" value="BCT76633.1"/>
    <property type="molecule type" value="Genomic_DNA"/>
</dbReference>
<evidence type="ECO:0000259" key="4">
    <source>
        <dbReference type="PROSITE" id="PS51077"/>
    </source>
</evidence>
<gene>
    <name evidence="6" type="ORF">SCMU_24750</name>
</gene>
<dbReference type="PROSITE" id="PS51078">
    <property type="entry name" value="ICLR_ED"/>
    <property type="match status" value="1"/>
</dbReference>
<protein>
    <submittedName>
        <fullName evidence="6">Transcriptional regulator</fullName>
    </submittedName>
</protein>
<keyword evidence="2" id="KW-0238">DNA-binding</keyword>
<accession>A0ABN6FIM8</accession>
<dbReference type="InterPro" id="IPR036390">
    <property type="entry name" value="WH_DNA-bd_sf"/>
</dbReference>
<dbReference type="Pfam" id="PF09339">
    <property type="entry name" value="HTH_IclR"/>
    <property type="match status" value="1"/>
</dbReference>